<dbReference type="SUPFAM" id="SSF142764">
    <property type="entry name" value="YgbK-like"/>
    <property type="match status" value="1"/>
</dbReference>
<evidence type="ECO:0000256" key="6">
    <source>
        <dbReference type="ARBA" id="ARBA00023277"/>
    </source>
</evidence>
<accession>A0A5E4VYL2</accession>
<keyword evidence="4" id="KW-0418">Kinase</keyword>
<dbReference type="InterPro" id="IPR031475">
    <property type="entry name" value="NBD_C"/>
</dbReference>
<keyword evidence="6" id="KW-0119">Carbohydrate metabolism</keyword>
<dbReference type="Pfam" id="PF07005">
    <property type="entry name" value="SBD_N"/>
    <property type="match status" value="1"/>
</dbReference>
<evidence type="ECO:0000256" key="7">
    <source>
        <dbReference type="SAM" id="MobiDB-lite"/>
    </source>
</evidence>
<evidence type="ECO:0000259" key="8">
    <source>
        <dbReference type="Pfam" id="PF07005"/>
    </source>
</evidence>
<dbReference type="Proteomes" id="UP000400981">
    <property type="component" value="Unassembled WGS sequence"/>
</dbReference>
<sequence>MSIEAQSAMMHRPQLLYYGDDFTGATDTLASAARAGLRSILLFAPPDAARLAMLGAIDCLGIAGLSRSLAPTHMREELAPIAELARALRPTVLHYKTCSTFDSAPEVGSIGEAVRMLSPSMPSPWVAIVGGQPNLGRYCLFGNLFAAAGAGGEVARIDRHPTMSRHPVTPMHEADLRRHLAQQGLTDVGLVPWTCYETSPGGGVGEVATTSAVSARVDALRAEGVVNILWDVARQGDLPQIGAQLWSAARRAPLLAVGPSSVTQALASAMARGGQTSSDEIPAAQGPVLVLAGSLSPVTAAQVTAAVSFEVVRLDAARLIEPDGRYCREAAAQLAGHLRAGRHALACTVPSGARAAEPSANSSTDSSTEASTQDRAVSALALAQAGGRLLRQVLDEVPVSRMAIAGGDTSSHGVRALDAWGLAYAGMVSPGAPLCRLRSDAPALDGMEIVLKGGQMGGVDLFERLVHGTASPTAPLSA</sequence>
<evidence type="ECO:0000313" key="11">
    <source>
        <dbReference type="Proteomes" id="UP000400981"/>
    </source>
</evidence>
<dbReference type="Gene3D" id="3.40.980.20">
    <property type="entry name" value="Four-carbon acid sugar kinase, nucleotide binding domain"/>
    <property type="match status" value="1"/>
</dbReference>
<proteinExistence type="inferred from homology"/>
<evidence type="ECO:0000256" key="5">
    <source>
        <dbReference type="ARBA" id="ARBA00022840"/>
    </source>
</evidence>
<evidence type="ECO:0000256" key="2">
    <source>
        <dbReference type="ARBA" id="ARBA00022679"/>
    </source>
</evidence>
<dbReference type="EMBL" id="CABPSH010000006">
    <property type="protein sequence ID" value="VVE16120.1"/>
    <property type="molecule type" value="Genomic_DNA"/>
</dbReference>
<feature type="domain" description="Four-carbon acid sugar kinase nucleotide binding" evidence="9">
    <location>
        <begin position="289"/>
        <end position="462"/>
    </location>
</feature>
<name>A0A5E4VYL2_9BURK</name>
<dbReference type="Pfam" id="PF17042">
    <property type="entry name" value="NBD_C"/>
    <property type="match status" value="1"/>
</dbReference>
<gene>
    <name evidence="10" type="ORF">PEP31012_02895</name>
</gene>
<dbReference type="InterPro" id="IPR042213">
    <property type="entry name" value="NBD_C_sf"/>
</dbReference>
<dbReference type="InterPro" id="IPR037051">
    <property type="entry name" value="4-carb_acid_sugar_kinase_N_sf"/>
</dbReference>
<keyword evidence="10" id="KW-0449">Lipoprotein</keyword>
<dbReference type="GO" id="GO:0016301">
    <property type="term" value="F:kinase activity"/>
    <property type="evidence" value="ECO:0007669"/>
    <property type="project" value="UniProtKB-KW"/>
</dbReference>
<feature type="compositionally biased region" description="Polar residues" evidence="7">
    <location>
        <begin position="359"/>
        <end position="372"/>
    </location>
</feature>
<keyword evidence="3" id="KW-0547">Nucleotide-binding</keyword>
<reference evidence="10 11" key="1">
    <citation type="submission" date="2019-08" db="EMBL/GenBank/DDBJ databases">
        <authorList>
            <person name="Peeters C."/>
        </authorList>
    </citation>
    <scope>NUCLEOTIDE SEQUENCE [LARGE SCALE GENOMIC DNA]</scope>
    <source>
        <strain evidence="10 11">LMG 31012</strain>
    </source>
</reference>
<organism evidence="10 11">
    <name type="scientific">Pandoraea eparura</name>
    <dbReference type="NCBI Taxonomy" id="2508291"/>
    <lineage>
        <taxon>Bacteria</taxon>
        <taxon>Pseudomonadati</taxon>
        <taxon>Pseudomonadota</taxon>
        <taxon>Betaproteobacteria</taxon>
        <taxon>Burkholderiales</taxon>
        <taxon>Burkholderiaceae</taxon>
        <taxon>Pandoraea</taxon>
    </lineage>
</organism>
<evidence type="ECO:0000259" key="9">
    <source>
        <dbReference type="Pfam" id="PF17042"/>
    </source>
</evidence>
<dbReference type="InterPro" id="IPR010737">
    <property type="entry name" value="4-carb_acid_sugar_kinase_N"/>
</dbReference>
<keyword evidence="5" id="KW-0067">ATP-binding</keyword>
<evidence type="ECO:0000256" key="3">
    <source>
        <dbReference type="ARBA" id="ARBA00022741"/>
    </source>
</evidence>
<keyword evidence="2" id="KW-0808">Transferase</keyword>
<dbReference type="RefSeq" id="WP_246171303.1">
    <property type="nucleotide sequence ID" value="NZ_CABPSH010000006.1"/>
</dbReference>
<evidence type="ECO:0000256" key="1">
    <source>
        <dbReference type="ARBA" id="ARBA00005715"/>
    </source>
</evidence>
<dbReference type="Gene3D" id="3.40.50.10840">
    <property type="entry name" value="Putative sugar-binding, N-terminal domain"/>
    <property type="match status" value="1"/>
</dbReference>
<dbReference type="GO" id="GO:0005524">
    <property type="term" value="F:ATP binding"/>
    <property type="evidence" value="ECO:0007669"/>
    <property type="project" value="UniProtKB-KW"/>
</dbReference>
<keyword evidence="11" id="KW-1185">Reference proteome</keyword>
<evidence type="ECO:0000256" key="4">
    <source>
        <dbReference type="ARBA" id="ARBA00022777"/>
    </source>
</evidence>
<dbReference type="AlphaFoldDB" id="A0A5E4VYL2"/>
<evidence type="ECO:0000313" key="10">
    <source>
        <dbReference type="EMBL" id="VVE16120.1"/>
    </source>
</evidence>
<comment type="similarity">
    <text evidence="1">Belongs to the four-carbon acid sugar kinase family.</text>
</comment>
<feature type="domain" description="Four-carbon acid sugar kinase N-terminal" evidence="8">
    <location>
        <begin position="15"/>
        <end position="266"/>
    </location>
</feature>
<feature type="region of interest" description="Disordered" evidence="7">
    <location>
        <begin position="353"/>
        <end position="372"/>
    </location>
</feature>
<protein>
    <submittedName>
        <fullName evidence="10">Lipoprotein</fullName>
    </submittedName>
</protein>